<reference evidence="1" key="2">
    <citation type="submission" date="2015-06" db="UniProtKB">
        <authorList>
            <consortium name="EnsemblMetazoa"/>
        </authorList>
    </citation>
    <scope>IDENTIFICATION</scope>
</reference>
<evidence type="ECO:0000313" key="1">
    <source>
        <dbReference type="EnsemblMetazoa" id="tetur02g04590.1"/>
    </source>
</evidence>
<dbReference type="Proteomes" id="UP000015104">
    <property type="component" value="Unassembled WGS sequence"/>
</dbReference>
<name>T1JVH1_TETUR</name>
<protein>
    <submittedName>
        <fullName evidence="1">Uncharacterized protein</fullName>
    </submittedName>
</protein>
<organism evidence="1 2">
    <name type="scientific">Tetranychus urticae</name>
    <name type="common">Two-spotted spider mite</name>
    <dbReference type="NCBI Taxonomy" id="32264"/>
    <lineage>
        <taxon>Eukaryota</taxon>
        <taxon>Metazoa</taxon>
        <taxon>Ecdysozoa</taxon>
        <taxon>Arthropoda</taxon>
        <taxon>Chelicerata</taxon>
        <taxon>Arachnida</taxon>
        <taxon>Acari</taxon>
        <taxon>Acariformes</taxon>
        <taxon>Trombidiformes</taxon>
        <taxon>Prostigmata</taxon>
        <taxon>Eleutherengona</taxon>
        <taxon>Raphignathae</taxon>
        <taxon>Tetranychoidea</taxon>
        <taxon>Tetranychidae</taxon>
        <taxon>Tetranychus</taxon>
    </lineage>
</organism>
<dbReference type="AlphaFoldDB" id="T1JVH1"/>
<dbReference type="EMBL" id="CAEY01000794">
    <property type="status" value="NOT_ANNOTATED_CDS"/>
    <property type="molecule type" value="Genomic_DNA"/>
</dbReference>
<dbReference type="HOGENOM" id="CLU_3406757_0_0_1"/>
<keyword evidence="2" id="KW-1185">Reference proteome</keyword>
<dbReference type="EnsemblMetazoa" id="tetur02g04590.1">
    <property type="protein sequence ID" value="tetur02g04590.1"/>
    <property type="gene ID" value="tetur02g04590"/>
</dbReference>
<proteinExistence type="predicted"/>
<reference evidence="2" key="1">
    <citation type="submission" date="2011-08" db="EMBL/GenBank/DDBJ databases">
        <authorList>
            <person name="Rombauts S."/>
        </authorList>
    </citation>
    <scope>NUCLEOTIDE SEQUENCE</scope>
    <source>
        <strain evidence="2">London</strain>
    </source>
</reference>
<evidence type="ECO:0000313" key="2">
    <source>
        <dbReference type="Proteomes" id="UP000015104"/>
    </source>
</evidence>
<sequence length="30" mass="3532">MIVNQVIVSVDIFNVFILPEAILFHEYCQH</sequence>
<accession>T1JVH1</accession>